<keyword evidence="1" id="KW-1133">Transmembrane helix</keyword>
<feature type="transmembrane region" description="Helical" evidence="1">
    <location>
        <begin position="68"/>
        <end position="86"/>
    </location>
</feature>
<feature type="transmembrane region" description="Helical" evidence="1">
    <location>
        <begin position="12"/>
        <end position="31"/>
    </location>
</feature>
<evidence type="ECO:0000313" key="2">
    <source>
        <dbReference type="EMBL" id="AYL97568.1"/>
    </source>
</evidence>
<dbReference type="EMBL" id="CP032869">
    <property type="protein sequence ID" value="AYL97568.1"/>
    <property type="molecule type" value="Genomic_DNA"/>
</dbReference>
<name>A0A494W201_9SPHI</name>
<keyword evidence="1" id="KW-0472">Membrane</keyword>
<accession>A0A494W201</accession>
<dbReference type="AlphaFoldDB" id="A0A494W201"/>
<organism evidence="2 3">
    <name type="scientific">Mucilaginibacter celer</name>
    <dbReference type="NCBI Taxonomy" id="2305508"/>
    <lineage>
        <taxon>Bacteria</taxon>
        <taxon>Pseudomonadati</taxon>
        <taxon>Bacteroidota</taxon>
        <taxon>Sphingobacteriia</taxon>
        <taxon>Sphingobacteriales</taxon>
        <taxon>Sphingobacteriaceae</taxon>
        <taxon>Mucilaginibacter</taxon>
    </lineage>
</organism>
<feature type="transmembrane region" description="Helical" evidence="1">
    <location>
        <begin position="43"/>
        <end position="61"/>
    </location>
</feature>
<evidence type="ECO:0000256" key="1">
    <source>
        <dbReference type="SAM" id="Phobius"/>
    </source>
</evidence>
<proteinExistence type="predicted"/>
<dbReference type="OrthoDB" id="794760at2"/>
<keyword evidence="3" id="KW-1185">Reference proteome</keyword>
<protein>
    <recommendedName>
        <fullName evidence="4">DoxX family protein</fullName>
    </recommendedName>
</protein>
<evidence type="ECO:0008006" key="4">
    <source>
        <dbReference type="Google" id="ProtNLM"/>
    </source>
</evidence>
<dbReference type="Proteomes" id="UP000270046">
    <property type="component" value="Chromosome"/>
</dbReference>
<evidence type="ECO:0000313" key="3">
    <source>
        <dbReference type="Proteomes" id="UP000270046"/>
    </source>
</evidence>
<dbReference type="KEGG" id="muh:HYN43_020725"/>
<sequence>MDRILKSGKWLFVFSFSFYVFLHLFLAKVGVDKYVPTYFPFPYFINYFTGICLLLFIISCAVGKYDQLAAMLLAVYLLLVIVLIHLPKAADPMELLNVFRITNMIGGALMYALAFAKDRWVKPSEN</sequence>
<reference evidence="2 3" key="1">
    <citation type="submission" date="2018-10" db="EMBL/GenBank/DDBJ databases">
        <title>Genome sequencing of Mucilaginibacter sp. HYN0043.</title>
        <authorList>
            <person name="Kim M."/>
            <person name="Yi H."/>
        </authorList>
    </citation>
    <scope>NUCLEOTIDE SEQUENCE [LARGE SCALE GENOMIC DNA]</scope>
    <source>
        <strain evidence="2 3">HYN0043</strain>
    </source>
</reference>
<gene>
    <name evidence="2" type="ORF">HYN43_020725</name>
</gene>
<dbReference type="RefSeq" id="WP_119411134.1">
    <property type="nucleotide sequence ID" value="NZ_CP032869.1"/>
</dbReference>
<keyword evidence="1" id="KW-0812">Transmembrane</keyword>
<feature type="transmembrane region" description="Helical" evidence="1">
    <location>
        <begin position="98"/>
        <end position="116"/>
    </location>
</feature>